<reference evidence="1" key="1">
    <citation type="submission" date="2016-10" db="EMBL/GenBank/DDBJ databases">
        <authorList>
            <person name="de Groot N.N."/>
        </authorList>
    </citation>
    <scope>NUCLEOTIDE SEQUENCE</scope>
</reference>
<evidence type="ECO:0000313" key="1">
    <source>
        <dbReference type="EMBL" id="SFV61355.1"/>
    </source>
</evidence>
<gene>
    <name evidence="1" type="ORF">MNB_SM-7-544</name>
</gene>
<protein>
    <submittedName>
        <fullName evidence="1">Autotransporter adhesin</fullName>
    </submittedName>
</protein>
<dbReference type="EMBL" id="FPHB01000051">
    <property type="protein sequence ID" value="SFV61355.1"/>
    <property type="molecule type" value="Genomic_DNA"/>
</dbReference>
<proteinExistence type="predicted"/>
<accession>A0A1W1C6H6</accession>
<dbReference type="AlphaFoldDB" id="A0A1W1C6H6"/>
<organism evidence="1">
    <name type="scientific">hydrothermal vent metagenome</name>
    <dbReference type="NCBI Taxonomy" id="652676"/>
    <lineage>
        <taxon>unclassified sequences</taxon>
        <taxon>metagenomes</taxon>
        <taxon>ecological metagenomes</taxon>
    </lineage>
</organism>
<sequence>MKKSIVLSGIAALALFSLVGCGGSDSSDNTQTGTGYYVDSAVAGVDYTCGNRSGVTGSDGKFVFEKGQDCTFKLNNIPLRSVPASDLADGTKIVENNTTVAQLLQSIDTDGNVSNGIQISKEVAQAVEEAIKNLNVTTPKVDEVVKHLDTVVEEVKQKVGEDKFKGRVRTLEEVQEHLKNTEAEVTKEFIAGKTFYVVGNGDDGIWYGKAEFSKDLTNLKWTDFYDPEDSGTASIQLDGNKLIFLGDDDGSYTIIGSLKGDYIEITDYYGDGTVESHTRAYFDKAKADAYVKSLKNSSETSYNGTTEQTKELVAGKVFYIPYYENNQGVIEKITFNDDATSLT</sequence>
<name>A0A1W1C6H6_9ZZZZ</name>
<dbReference type="PROSITE" id="PS51257">
    <property type="entry name" value="PROKAR_LIPOPROTEIN"/>
    <property type="match status" value="1"/>
</dbReference>